<evidence type="ECO:0000313" key="3">
    <source>
        <dbReference type="Proteomes" id="UP001175000"/>
    </source>
</evidence>
<protein>
    <recommendedName>
        <fullName evidence="4">Secreted protein</fullName>
    </recommendedName>
</protein>
<proteinExistence type="predicted"/>
<organism evidence="2 3">
    <name type="scientific">Immersiella caudata</name>
    <dbReference type="NCBI Taxonomy" id="314043"/>
    <lineage>
        <taxon>Eukaryota</taxon>
        <taxon>Fungi</taxon>
        <taxon>Dikarya</taxon>
        <taxon>Ascomycota</taxon>
        <taxon>Pezizomycotina</taxon>
        <taxon>Sordariomycetes</taxon>
        <taxon>Sordariomycetidae</taxon>
        <taxon>Sordariales</taxon>
        <taxon>Lasiosphaeriaceae</taxon>
        <taxon>Immersiella</taxon>
    </lineage>
</organism>
<gene>
    <name evidence="2" type="ORF">B0T14DRAFT_530888</name>
</gene>
<keyword evidence="3" id="KW-1185">Reference proteome</keyword>
<keyword evidence="1" id="KW-0732">Signal</keyword>
<feature type="chain" id="PRO_5041288157" description="Secreted protein" evidence="1">
    <location>
        <begin position="22"/>
        <end position="110"/>
    </location>
</feature>
<name>A0AA39WCV6_9PEZI</name>
<dbReference type="AlphaFoldDB" id="A0AA39WCV6"/>
<evidence type="ECO:0000256" key="1">
    <source>
        <dbReference type="SAM" id="SignalP"/>
    </source>
</evidence>
<feature type="signal peptide" evidence="1">
    <location>
        <begin position="1"/>
        <end position="21"/>
    </location>
</feature>
<sequence>MFLSTTHCVTSLILGVEIALAPWFPSRPRLDRKVKYPRAGQGKVASKWVTNGETTSALSSTAEKRQLGFRIQGKEEQSQPAFRHRLEQPTTTLTLFIREHFPMPPIYPCP</sequence>
<dbReference type="EMBL" id="JAULSU010000007">
    <property type="protein sequence ID" value="KAK0611696.1"/>
    <property type="molecule type" value="Genomic_DNA"/>
</dbReference>
<evidence type="ECO:0008006" key="4">
    <source>
        <dbReference type="Google" id="ProtNLM"/>
    </source>
</evidence>
<evidence type="ECO:0000313" key="2">
    <source>
        <dbReference type="EMBL" id="KAK0611696.1"/>
    </source>
</evidence>
<accession>A0AA39WCV6</accession>
<reference evidence="2" key="1">
    <citation type="submission" date="2023-06" db="EMBL/GenBank/DDBJ databases">
        <title>Genome-scale phylogeny and comparative genomics of the fungal order Sordariales.</title>
        <authorList>
            <consortium name="Lawrence Berkeley National Laboratory"/>
            <person name="Hensen N."/>
            <person name="Bonometti L."/>
            <person name="Westerberg I."/>
            <person name="Brannstrom I.O."/>
            <person name="Guillou S."/>
            <person name="Cros-Aarteil S."/>
            <person name="Calhoun S."/>
            <person name="Haridas S."/>
            <person name="Kuo A."/>
            <person name="Mondo S."/>
            <person name="Pangilinan J."/>
            <person name="Riley R."/>
            <person name="Labutti K."/>
            <person name="Andreopoulos B."/>
            <person name="Lipzen A."/>
            <person name="Chen C."/>
            <person name="Yanf M."/>
            <person name="Daum C."/>
            <person name="Ng V."/>
            <person name="Clum A."/>
            <person name="Steindorff A."/>
            <person name="Ohm R."/>
            <person name="Martin F."/>
            <person name="Silar P."/>
            <person name="Natvig D."/>
            <person name="Lalanne C."/>
            <person name="Gautier V."/>
            <person name="Ament-Velasquez S.L."/>
            <person name="Kruys A."/>
            <person name="Hutchinson M.I."/>
            <person name="Powell A.J."/>
            <person name="Barry K."/>
            <person name="Miller A.N."/>
            <person name="Grigoriev I.V."/>
            <person name="Debuchy R."/>
            <person name="Gladieux P."/>
            <person name="Thoren M.H."/>
            <person name="Johannesson H."/>
        </authorList>
    </citation>
    <scope>NUCLEOTIDE SEQUENCE</scope>
    <source>
        <strain evidence="2">CBS 606.72</strain>
    </source>
</reference>
<dbReference type="Proteomes" id="UP001175000">
    <property type="component" value="Unassembled WGS sequence"/>
</dbReference>
<comment type="caution">
    <text evidence="2">The sequence shown here is derived from an EMBL/GenBank/DDBJ whole genome shotgun (WGS) entry which is preliminary data.</text>
</comment>